<evidence type="ECO:0000313" key="1">
    <source>
        <dbReference type="EMBL" id="KAJ0094218.1"/>
    </source>
</evidence>
<organism evidence="1 2">
    <name type="scientific">Pistacia atlantica</name>
    <dbReference type="NCBI Taxonomy" id="434234"/>
    <lineage>
        <taxon>Eukaryota</taxon>
        <taxon>Viridiplantae</taxon>
        <taxon>Streptophyta</taxon>
        <taxon>Embryophyta</taxon>
        <taxon>Tracheophyta</taxon>
        <taxon>Spermatophyta</taxon>
        <taxon>Magnoliopsida</taxon>
        <taxon>eudicotyledons</taxon>
        <taxon>Gunneridae</taxon>
        <taxon>Pentapetalae</taxon>
        <taxon>rosids</taxon>
        <taxon>malvids</taxon>
        <taxon>Sapindales</taxon>
        <taxon>Anacardiaceae</taxon>
        <taxon>Pistacia</taxon>
    </lineage>
</organism>
<protein>
    <submittedName>
        <fullName evidence="1">Uncharacterized protein</fullName>
    </submittedName>
</protein>
<dbReference type="Proteomes" id="UP001164250">
    <property type="component" value="Chromosome 6"/>
</dbReference>
<dbReference type="EMBL" id="CM047902">
    <property type="protein sequence ID" value="KAJ0094218.1"/>
    <property type="molecule type" value="Genomic_DNA"/>
</dbReference>
<gene>
    <name evidence="1" type="ORF">Patl1_15101</name>
</gene>
<proteinExistence type="predicted"/>
<comment type="caution">
    <text evidence="1">The sequence shown here is derived from an EMBL/GenBank/DDBJ whole genome shotgun (WGS) entry which is preliminary data.</text>
</comment>
<accession>A0ACC1B5P6</accession>
<evidence type="ECO:0000313" key="2">
    <source>
        <dbReference type="Proteomes" id="UP001164250"/>
    </source>
</evidence>
<keyword evidence="2" id="KW-1185">Reference proteome</keyword>
<name>A0ACC1B5P6_9ROSI</name>
<sequence length="197" mass="22368">MCRESAAPGRFFDILGGGGNVANIVLWKNKALSAGILIGVTIICLEILNSANCDYLFFIFRRTPHRIDEFNLSESTCAFLFGNLSWLLIKFYDISSGNDFRLFFLLSGVSYISVRRRTFLPCSVIFFSRNEPNWDCVFVSGIKVFLCLETLPAISVRFQGEVDYLAGKSTQDMKKLFQDFNSKVLDRIPRAPTKEKK</sequence>
<reference evidence="2" key="1">
    <citation type="journal article" date="2023" name="G3 (Bethesda)">
        <title>Genome assembly and association tests identify interacting loci associated with vigor, precocity, and sex in interspecific pistachio rootstocks.</title>
        <authorList>
            <person name="Palmer W."/>
            <person name="Jacygrad E."/>
            <person name="Sagayaradj S."/>
            <person name="Cavanaugh K."/>
            <person name="Han R."/>
            <person name="Bertier L."/>
            <person name="Beede B."/>
            <person name="Kafkas S."/>
            <person name="Golino D."/>
            <person name="Preece J."/>
            <person name="Michelmore R."/>
        </authorList>
    </citation>
    <scope>NUCLEOTIDE SEQUENCE [LARGE SCALE GENOMIC DNA]</scope>
</reference>